<name>A0A1D8G0Q1_9ACTN</name>
<proteinExistence type="predicted"/>
<dbReference type="RefSeq" id="WP_069976515.1">
    <property type="nucleotide sequence ID" value="NZ_CP017316.1"/>
</dbReference>
<dbReference type="EMBL" id="CP017316">
    <property type="protein sequence ID" value="AOT59024.1"/>
    <property type="molecule type" value="Genomic_DNA"/>
</dbReference>
<evidence type="ECO:0000313" key="2">
    <source>
        <dbReference type="Proteomes" id="UP000095349"/>
    </source>
</evidence>
<dbReference type="InterPro" id="IPR046300">
    <property type="entry name" value="DUF6415"/>
</dbReference>
<dbReference type="Proteomes" id="UP000095349">
    <property type="component" value="Chromosome"/>
</dbReference>
<evidence type="ECO:0000313" key="1">
    <source>
        <dbReference type="EMBL" id="AOT59024.1"/>
    </source>
</evidence>
<reference evidence="1 2" key="1">
    <citation type="submission" date="2016-09" db="EMBL/GenBank/DDBJ databases">
        <title>Streptomyces rubrolavendulae MJM4426 Genome sequencing and assembly.</title>
        <authorList>
            <person name="Kim J.-G."/>
        </authorList>
    </citation>
    <scope>NUCLEOTIDE SEQUENCE [LARGE SCALE GENOMIC DNA]</scope>
    <source>
        <strain evidence="1 2">MJM4426</strain>
    </source>
</reference>
<sequence>MTAPTLPLSARRRIPVPDRARLTGEQRHGTACVWCAVVLSPETAADLGHRPYTTPSVDYVLTWWPRGCRACVAARAPLPVDTATMRAMARQALDVDLPAAVAASLAVMYRGMLRELVPAVRDAVDDLPYEHTDRRAAEADVHRALGDLDHRPRGPGAEAAHALRLAHALLVLTDRLDQSTPGRTSAVPGTPT</sequence>
<dbReference type="Pfam" id="PF19979">
    <property type="entry name" value="DUF6415"/>
    <property type="match status" value="1"/>
</dbReference>
<dbReference type="KEGG" id="srn:A4G23_01850"/>
<dbReference type="AlphaFoldDB" id="A0A1D8G0Q1"/>
<gene>
    <name evidence="1" type="ORF">A4G23_01850</name>
</gene>
<protein>
    <submittedName>
        <fullName evidence="1">Uncharacterized protein</fullName>
    </submittedName>
</protein>
<dbReference type="PATRIC" id="fig|285473.5.peg.1926"/>
<keyword evidence="2" id="KW-1185">Reference proteome</keyword>
<organism evidence="1 2">
    <name type="scientific">Streptomyces rubrolavendulae</name>
    <dbReference type="NCBI Taxonomy" id="285473"/>
    <lineage>
        <taxon>Bacteria</taxon>
        <taxon>Bacillati</taxon>
        <taxon>Actinomycetota</taxon>
        <taxon>Actinomycetes</taxon>
        <taxon>Kitasatosporales</taxon>
        <taxon>Streptomycetaceae</taxon>
        <taxon>Streptomyces</taxon>
    </lineage>
</organism>
<accession>A0A1D8G0Q1</accession>
<dbReference type="STRING" id="285473.A4G23_01850"/>